<feature type="transmembrane region" description="Helical" evidence="2">
    <location>
        <begin position="103"/>
        <end position="124"/>
    </location>
</feature>
<dbReference type="AlphaFoldDB" id="A0A8H7DCX0"/>
<evidence type="ECO:0000256" key="2">
    <source>
        <dbReference type="SAM" id="Phobius"/>
    </source>
</evidence>
<keyword evidence="2" id="KW-0472">Membrane</keyword>
<dbReference type="InterPro" id="IPR013920">
    <property type="entry name" value="DUF1774_fun"/>
</dbReference>
<proteinExistence type="predicted"/>
<evidence type="ECO:0000256" key="1">
    <source>
        <dbReference type="SAM" id="MobiDB-lite"/>
    </source>
</evidence>
<reference evidence="3" key="1">
    <citation type="submission" date="2020-05" db="EMBL/GenBank/DDBJ databases">
        <title>Mycena genomes resolve the evolution of fungal bioluminescence.</title>
        <authorList>
            <person name="Tsai I.J."/>
        </authorList>
    </citation>
    <scope>NUCLEOTIDE SEQUENCE</scope>
    <source>
        <strain evidence="3">160909Yilan</strain>
    </source>
</reference>
<dbReference type="PANTHER" id="PTHR37992:SF1">
    <property type="entry name" value="DUF1774-DOMAIN-CONTAINING PROTEIN"/>
    <property type="match status" value="1"/>
</dbReference>
<feature type="transmembrane region" description="Helical" evidence="2">
    <location>
        <begin position="130"/>
        <end position="151"/>
    </location>
</feature>
<feature type="compositionally biased region" description="Basic and acidic residues" evidence="1">
    <location>
        <begin position="316"/>
        <end position="329"/>
    </location>
</feature>
<comment type="caution">
    <text evidence="3">The sequence shown here is derived from an EMBL/GenBank/DDBJ whole genome shotgun (WGS) entry which is preliminary data.</text>
</comment>
<dbReference type="EMBL" id="JACAZH010000004">
    <property type="protein sequence ID" value="KAF7370839.1"/>
    <property type="molecule type" value="Genomic_DNA"/>
</dbReference>
<keyword evidence="4" id="KW-1185">Reference proteome</keyword>
<accession>A0A8H7DCX0</accession>
<keyword evidence="2" id="KW-1133">Transmembrane helix</keyword>
<feature type="transmembrane region" description="Helical" evidence="2">
    <location>
        <begin position="254"/>
        <end position="275"/>
    </location>
</feature>
<evidence type="ECO:0000313" key="4">
    <source>
        <dbReference type="Proteomes" id="UP000623467"/>
    </source>
</evidence>
<name>A0A8H7DCX0_9AGAR</name>
<feature type="transmembrane region" description="Helical" evidence="2">
    <location>
        <begin position="68"/>
        <end position="91"/>
    </location>
</feature>
<protein>
    <submittedName>
        <fullName evidence="3">Uncharacterized protein</fullName>
    </submittedName>
</protein>
<feature type="transmembrane region" description="Helical" evidence="2">
    <location>
        <begin position="171"/>
        <end position="191"/>
    </location>
</feature>
<dbReference type="PANTHER" id="PTHR37992">
    <property type="entry name" value="EXPRESSED PROTEIN"/>
    <property type="match status" value="1"/>
</dbReference>
<feature type="transmembrane region" description="Helical" evidence="2">
    <location>
        <begin position="207"/>
        <end position="227"/>
    </location>
</feature>
<sequence length="336" mass="37395">MNSAMDSLPIDMSHPAVRDYLALVRLQVLTPLSLLINIAAVLVCAVVMNPSIGTISKIFPTSLTPSFPVISVYVAAMYLGQIGFCVLLVLARKPETKNTLTKGVGTWIVFANWVMAFWAVAWVFKWFLTSVILQGILLILLLFCNISLLTYHAPTTKRPLDMALIHAPLRFFFVLQFGLMFPLALFVYLGLTYTPVYDGTPIDYEKYAWPGFGVVFGTNLVSLLVIVLRRDIVWCVAATWICISIWTLRPKPQAVYITVLIFTIIHPLGLIAGYIHAHFYSRSEVENGNVENGNVALPGDEHPGLRTIHPSNEPRSTPRDGEGRAREFDAEAVWGS</sequence>
<feature type="transmembrane region" description="Helical" evidence="2">
    <location>
        <begin position="20"/>
        <end position="48"/>
    </location>
</feature>
<dbReference type="Proteomes" id="UP000623467">
    <property type="component" value="Unassembled WGS sequence"/>
</dbReference>
<evidence type="ECO:0000313" key="3">
    <source>
        <dbReference type="EMBL" id="KAF7370839.1"/>
    </source>
</evidence>
<feature type="transmembrane region" description="Helical" evidence="2">
    <location>
        <begin position="232"/>
        <end position="248"/>
    </location>
</feature>
<feature type="region of interest" description="Disordered" evidence="1">
    <location>
        <begin position="291"/>
        <end position="336"/>
    </location>
</feature>
<keyword evidence="2" id="KW-0812">Transmembrane</keyword>
<organism evidence="3 4">
    <name type="scientific">Mycena sanguinolenta</name>
    <dbReference type="NCBI Taxonomy" id="230812"/>
    <lineage>
        <taxon>Eukaryota</taxon>
        <taxon>Fungi</taxon>
        <taxon>Dikarya</taxon>
        <taxon>Basidiomycota</taxon>
        <taxon>Agaricomycotina</taxon>
        <taxon>Agaricomycetes</taxon>
        <taxon>Agaricomycetidae</taxon>
        <taxon>Agaricales</taxon>
        <taxon>Marasmiineae</taxon>
        <taxon>Mycenaceae</taxon>
        <taxon>Mycena</taxon>
    </lineage>
</organism>
<dbReference type="OrthoDB" id="3342455at2759"/>
<gene>
    <name evidence="3" type="ORF">MSAN_00717600</name>
</gene>